<comment type="similarity">
    <text evidence="2">Belongs to the amino acid-polyamine-organocation (APC) superfamily. Spore germination protein (SGP) (TC 2.A.3.9) family.</text>
</comment>
<keyword evidence="6 8" id="KW-1133">Transmembrane helix</keyword>
<feature type="transmembrane region" description="Helical" evidence="8">
    <location>
        <begin position="107"/>
        <end position="131"/>
    </location>
</feature>
<sequence>MEKAKISAKQLFVLMVLFELGSALLIFPGLSGKQDSWLAILFGGLGGIILFLMYHYLYQLDPNASPYETVSNLLGQRIGWIVSFLYIMYATYIAARVLRDFGEMLLISAYPGTPLLFVNGLLIIVCIFSVRKGIEVLARTGEILFTIMTLLALIGCCLIIASGLIHIDNLKPVLGNGIKPVINSTLTQTLYFPFGELIVFIVILPYLNRPKEVRKTGIWAIIVSALILAVNTATNISVLGVDLTLRSRFPLLSTIQTIQVAEFLDRLDVFFMLVLIIGGFFKVSLFVYAVNIGASMLFKVEHPTRLVVPSGLIILILSVSIASNISEHVVEGLDIAPMFVHLPIQIIFPAVLCLIAFFKKRKKGR</sequence>
<comment type="caution">
    <text evidence="9">The sequence shown here is derived from an EMBL/GenBank/DDBJ whole genome shotgun (WGS) entry which is preliminary data.</text>
</comment>
<keyword evidence="4" id="KW-0309">Germination</keyword>
<feature type="transmembrane region" description="Helical" evidence="8">
    <location>
        <begin position="12"/>
        <end position="30"/>
    </location>
</feature>
<feature type="transmembrane region" description="Helical" evidence="8">
    <location>
        <begin position="78"/>
        <end position="95"/>
    </location>
</feature>
<proteinExistence type="inferred from homology"/>
<evidence type="ECO:0000256" key="3">
    <source>
        <dbReference type="ARBA" id="ARBA00022448"/>
    </source>
</evidence>
<feature type="transmembrane region" description="Helical" evidence="8">
    <location>
        <begin position="190"/>
        <end position="207"/>
    </location>
</feature>
<keyword evidence="7 8" id="KW-0472">Membrane</keyword>
<feature type="transmembrane region" description="Helical" evidence="8">
    <location>
        <begin position="219"/>
        <end position="241"/>
    </location>
</feature>
<evidence type="ECO:0000256" key="8">
    <source>
        <dbReference type="SAM" id="Phobius"/>
    </source>
</evidence>
<dbReference type="EMBL" id="JAQKAB010000004">
    <property type="protein sequence ID" value="MDA7026473.1"/>
    <property type="molecule type" value="Genomic_DNA"/>
</dbReference>
<dbReference type="PANTHER" id="PTHR34975:SF2">
    <property type="entry name" value="SPORE GERMINATION PROTEIN A2"/>
    <property type="match status" value="1"/>
</dbReference>
<evidence type="ECO:0000256" key="5">
    <source>
        <dbReference type="ARBA" id="ARBA00022692"/>
    </source>
</evidence>
<protein>
    <submittedName>
        <fullName evidence="9">GerAB/ArcD/ProY family transporter</fullName>
    </submittedName>
</protein>
<evidence type="ECO:0000256" key="1">
    <source>
        <dbReference type="ARBA" id="ARBA00004141"/>
    </source>
</evidence>
<keyword evidence="3" id="KW-0813">Transport</keyword>
<reference evidence="9 10" key="1">
    <citation type="submission" date="2023-01" db="EMBL/GenBank/DDBJ databases">
        <title>Bacillus changyiensis sp. nov., isolated from a coastal deposit.</title>
        <authorList>
            <person name="Xiao G."/>
            <person name="Lai Q."/>
            <person name="Hu Z."/>
            <person name="Shao Z."/>
        </authorList>
    </citation>
    <scope>NUCLEOTIDE SEQUENCE [LARGE SCALE GENOMIC DNA]</scope>
    <source>
        <strain evidence="9 10">CLL-7-23</strain>
    </source>
</reference>
<evidence type="ECO:0000256" key="6">
    <source>
        <dbReference type="ARBA" id="ARBA00022989"/>
    </source>
</evidence>
<dbReference type="PANTHER" id="PTHR34975">
    <property type="entry name" value="SPORE GERMINATION PROTEIN A2"/>
    <property type="match status" value="1"/>
</dbReference>
<dbReference type="RefSeq" id="WP_271340331.1">
    <property type="nucleotide sequence ID" value="NZ_JAQKAB010000004.1"/>
</dbReference>
<evidence type="ECO:0000256" key="4">
    <source>
        <dbReference type="ARBA" id="ARBA00022544"/>
    </source>
</evidence>
<accession>A0ABT4X2F1</accession>
<evidence type="ECO:0000256" key="7">
    <source>
        <dbReference type="ARBA" id="ARBA00023136"/>
    </source>
</evidence>
<dbReference type="NCBIfam" id="TIGR00912">
    <property type="entry name" value="2A0309"/>
    <property type="match status" value="1"/>
</dbReference>
<dbReference type="InterPro" id="IPR004761">
    <property type="entry name" value="Spore_GerAB"/>
</dbReference>
<feature type="transmembrane region" description="Helical" evidence="8">
    <location>
        <begin position="338"/>
        <end position="358"/>
    </location>
</feature>
<feature type="transmembrane region" description="Helical" evidence="8">
    <location>
        <begin position="36"/>
        <end position="57"/>
    </location>
</feature>
<keyword evidence="10" id="KW-1185">Reference proteome</keyword>
<evidence type="ECO:0000256" key="2">
    <source>
        <dbReference type="ARBA" id="ARBA00007998"/>
    </source>
</evidence>
<feature type="transmembrane region" description="Helical" evidence="8">
    <location>
        <begin position="306"/>
        <end position="326"/>
    </location>
</feature>
<evidence type="ECO:0000313" key="10">
    <source>
        <dbReference type="Proteomes" id="UP001211894"/>
    </source>
</evidence>
<dbReference type="Pfam" id="PF03845">
    <property type="entry name" value="Spore_permease"/>
    <property type="match status" value="1"/>
</dbReference>
<feature type="transmembrane region" description="Helical" evidence="8">
    <location>
        <begin position="143"/>
        <end position="167"/>
    </location>
</feature>
<comment type="subcellular location">
    <subcellularLocation>
        <location evidence="1">Membrane</location>
        <topology evidence="1">Multi-pass membrane protein</topology>
    </subcellularLocation>
</comment>
<name>A0ABT4X2F1_9BACI</name>
<evidence type="ECO:0000313" key="9">
    <source>
        <dbReference type="EMBL" id="MDA7026473.1"/>
    </source>
</evidence>
<keyword evidence="5 8" id="KW-0812">Transmembrane</keyword>
<feature type="transmembrane region" description="Helical" evidence="8">
    <location>
        <begin position="269"/>
        <end position="294"/>
    </location>
</feature>
<dbReference type="Proteomes" id="UP001211894">
    <property type="component" value="Unassembled WGS sequence"/>
</dbReference>
<organism evidence="9 10">
    <name type="scientific">Bacillus changyiensis</name>
    <dbReference type="NCBI Taxonomy" id="3004103"/>
    <lineage>
        <taxon>Bacteria</taxon>
        <taxon>Bacillati</taxon>
        <taxon>Bacillota</taxon>
        <taxon>Bacilli</taxon>
        <taxon>Bacillales</taxon>
        <taxon>Bacillaceae</taxon>
        <taxon>Bacillus</taxon>
    </lineage>
</organism>
<gene>
    <name evidence="9" type="ORF">PJ311_07565</name>
</gene>